<evidence type="ECO:0000256" key="4">
    <source>
        <dbReference type="HAMAP-Rule" id="MF_02071"/>
    </source>
</evidence>
<protein>
    <recommendedName>
        <fullName evidence="4">Endolytic peptidoglycan transglycosylase RlpA</fullName>
        <ecNumber evidence="4">4.2.2.-</ecNumber>
    </recommendedName>
</protein>
<dbReference type="SUPFAM" id="SSF50685">
    <property type="entry name" value="Barwin-like endoglucanases"/>
    <property type="match status" value="1"/>
</dbReference>
<organism evidence="8 9">
    <name type="scientific">Duganella zoogloeoides</name>
    <dbReference type="NCBI Taxonomy" id="75659"/>
    <lineage>
        <taxon>Bacteria</taxon>
        <taxon>Pseudomonadati</taxon>
        <taxon>Pseudomonadota</taxon>
        <taxon>Betaproteobacteria</taxon>
        <taxon>Burkholderiales</taxon>
        <taxon>Oxalobacteraceae</taxon>
        <taxon>Telluria group</taxon>
        <taxon>Duganella</taxon>
    </lineage>
</organism>
<evidence type="ECO:0000313" key="8">
    <source>
        <dbReference type="EMBL" id="WQH05157.1"/>
    </source>
</evidence>
<dbReference type="NCBIfam" id="TIGR00413">
    <property type="entry name" value="rlpA"/>
    <property type="match status" value="1"/>
</dbReference>
<dbReference type="HAMAP" id="MF_02071">
    <property type="entry name" value="RlpA"/>
    <property type="match status" value="1"/>
</dbReference>
<feature type="compositionally biased region" description="Basic and acidic residues" evidence="6">
    <location>
        <begin position="288"/>
        <end position="298"/>
    </location>
</feature>
<dbReference type="Pfam" id="PF03330">
    <property type="entry name" value="DPBB_1"/>
    <property type="match status" value="1"/>
</dbReference>
<dbReference type="SUPFAM" id="SSF110997">
    <property type="entry name" value="Sporulation related repeat"/>
    <property type="match status" value="1"/>
</dbReference>
<dbReference type="InterPro" id="IPR036680">
    <property type="entry name" value="SPOR-like_sf"/>
</dbReference>
<proteinExistence type="inferred from homology"/>
<name>A0ABZ0XZF6_9BURK</name>
<sequence length="426" mass="44774">MRPGFNTTPARSCGHHAEHEWADNALGHAAVHTPNRASRQTPHRMVPATAKAPLLVPVLLAALLAGCASAPDERLPRTSRVGGPVIKAPPTGKAQPGLPVLPPANSGRGGYYQDDGPGDNPPENLAAVPDAEVRNDPLLPRSNRPYVVLGKTYTPITDDEPFTQVGMGTWYGKKFHGQRTSSGELYDMYKMTAAHPTLPIPSYARVSNMLTGATVVVRINDRGPFHSKRVIDVSYTAALKLGLLNKGSHELKVERILPAEIDRMLATRGGVSTTSGPRLASQSPQASPDKRLSSFRGDDEKPALVLAPRAVPASEIEALMLGDGAKAAPAAAAAPAAPPAVPATPATQDEALAGGYYLQLGAYSRPDGARQLQGQLAGAALAALHVVQSGPVFRLFSGPFASRQAAQDAIANLPSALKLKPLVIQR</sequence>
<dbReference type="Pfam" id="PF05036">
    <property type="entry name" value="SPOR"/>
    <property type="match status" value="1"/>
</dbReference>
<evidence type="ECO:0000256" key="1">
    <source>
        <dbReference type="ARBA" id="ARBA00022729"/>
    </source>
</evidence>
<feature type="region of interest" description="Disordered" evidence="6">
    <location>
        <begin position="269"/>
        <end position="298"/>
    </location>
</feature>
<accession>A0ABZ0XZF6</accession>
<dbReference type="EC" id="4.2.2.-" evidence="4"/>
<keyword evidence="1" id="KW-0732">Signal</keyword>
<evidence type="ECO:0000256" key="3">
    <source>
        <dbReference type="ARBA" id="ARBA00023316"/>
    </source>
</evidence>
<dbReference type="EMBL" id="CP140152">
    <property type="protein sequence ID" value="WQH05157.1"/>
    <property type="molecule type" value="Genomic_DNA"/>
</dbReference>
<dbReference type="InterPro" id="IPR036908">
    <property type="entry name" value="RlpA-like_sf"/>
</dbReference>
<dbReference type="PROSITE" id="PS51724">
    <property type="entry name" value="SPOR"/>
    <property type="match status" value="1"/>
</dbReference>
<dbReference type="InterPro" id="IPR007730">
    <property type="entry name" value="SPOR-like_dom"/>
</dbReference>
<dbReference type="RefSeq" id="WP_019924439.1">
    <property type="nucleotide sequence ID" value="NZ_CP140152.1"/>
</dbReference>
<evidence type="ECO:0000313" key="9">
    <source>
        <dbReference type="Proteomes" id="UP001326110"/>
    </source>
</evidence>
<keyword evidence="2 4" id="KW-0456">Lyase</keyword>
<dbReference type="InterPro" id="IPR034718">
    <property type="entry name" value="RlpA"/>
</dbReference>
<evidence type="ECO:0000256" key="6">
    <source>
        <dbReference type="SAM" id="MobiDB-lite"/>
    </source>
</evidence>
<gene>
    <name evidence="4" type="primary">rlpA</name>
    <name evidence="8" type="ORF">SR858_02180</name>
</gene>
<feature type="compositionally biased region" description="Polar residues" evidence="6">
    <location>
        <begin position="270"/>
        <end position="286"/>
    </location>
</feature>
<dbReference type="Gene3D" id="2.40.40.10">
    <property type="entry name" value="RlpA-like domain"/>
    <property type="match status" value="1"/>
</dbReference>
<dbReference type="InterPro" id="IPR012997">
    <property type="entry name" value="RplA"/>
</dbReference>
<dbReference type="InterPro" id="IPR009009">
    <property type="entry name" value="RlpA-like_DPBB"/>
</dbReference>
<dbReference type="CDD" id="cd22268">
    <property type="entry name" value="DPBB_RlpA-like"/>
    <property type="match status" value="1"/>
</dbReference>
<keyword evidence="9" id="KW-1185">Reference proteome</keyword>
<reference evidence="8 9" key="1">
    <citation type="submission" date="2023-11" db="EMBL/GenBank/DDBJ databases">
        <title>MicrobeMod: A computational toolkit for identifying prokaryotic methylation and restriction-modification with nanopore sequencing.</title>
        <authorList>
            <person name="Crits-Christoph A."/>
            <person name="Kang S.C."/>
            <person name="Lee H."/>
            <person name="Ostrov N."/>
        </authorList>
    </citation>
    <scope>NUCLEOTIDE SEQUENCE [LARGE SCALE GENOMIC DNA]</scope>
    <source>
        <strain evidence="8 9">ATCC 25935</strain>
    </source>
</reference>
<dbReference type="PANTHER" id="PTHR34183">
    <property type="entry name" value="ENDOLYTIC PEPTIDOGLYCAN TRANSGLYCOSYLASE RLPA"/>
    <property type="match status" value="1"/>
</dbReference>
<comment type="function">
    <text evidence="4">Lytic transglycosylase with a strong preference for naked glycan strands that lack stem peptides.</text>
</comment>
<evidence type="ECO:0000259" key="7">
    <source>
        <dbReference type="PROSITE" id="PS51724"/>
    </source>
</evidence>
<feature type="region of interest" description="Disordered" evidence="6">
    <location>
        <begin position="73"/>
        <end position="122"/>
    </location>
</feature>
<comment type="similarity">
    <text evidence="4 5">Belongs to the RlpA family.</text>
</comment>
<feature type="domain" description="SPOR" evidence="7">
    <location>
        <begin position="350"/>
        <end position="426"/>
    </location>
</feature>
<dbReference type="Proteomes" id="UP001326110">
    <property type="component" value="Chromosome"/>
</dbReference>
<keyword evidence="3 4" id="KW-0961">Cell wall biogenesis/degradation</keyword>
<evidence type="ECO:0000256" key="5">
    <source>
        <dbReference type="RuleBase" id="RU003495"/>
    </source>
</evidence>
<dbReference type="Gene3D" id="3.30.70.1070">
    <property type="entry name" value="Sporulation related repeat"/>
    <property type="match status" value="1"/>
</dbReference>
<evidence type="ECO:0000256" key="2">
    <source>
        <dbReference type="ARBA" id="ARBA00023239"/>
    </source>
</evidence>
<dbReference type="PANTHER" id="PTHR34183:SF1">
    <property type="entry name" value="ENDOLYTIC PEPTIDOGLYCAN TRANSGLYCOSYLASE RLPA"/>
    <property type="match status" value="1"/>
</dbReference>